<proteinExistence type="predicted"/>
<feature type="non-terminal residue" evidence="1">
    <location>
        <position position="1"/>
    </location>
</feature>
<sequence length="273" mass="31250">LNDLSPIATFISSNYNNPIPPTVFRKAANDLVEFLKTQWAWVYETLHNDDKSKGRIHYVVWSDVFICPSCTQDIIFFDSAFSKDTGKVQGEFHCPHCDTTLSKRTLEHATETYFDPILERSNKRNKQVPVLINYSVGGKRYEKAPTAQDCETLKKIDELLSREILSSHPMMHKGGEGWGAIWRAGYHFGITHTHHFYTPRNFLVLNKVWERCTLPQLRWAITSILNYVNKKQSFTGGGGGMPGVLYIASLVQEKNIIEVLERKIRSLLLAFDP</sequence>
<organism evidence="1">
    <name type="scientific">marine sediment metagenome</name>
    <dbReference type="NCBI Taxonomy" id="412755"/>
    <lineage>
        <taxon>unclassified sequences</taxon>
        <taxon>metagenomes</taxon>
        <taxon>ecological metagenomes</taxon>
    </lineage>
</organism>
<feature type="non-terminal residue" evidence="1">
    <location>
        <position position="273"/>
    </location>
</feature>
<gene>
    <name evidence="1" type="ORF">S01H1_34073</name>
</gene>
<dbReference type="EMBL" id="BARS01021190">
    <property type="protein sequence ID" value="GAG13928.1"/>
    <property type="molecule type" value="Genomic_DNA"/>
</dbReference>
<accession>X0VN91</accession>
<dbReference type="AlphaFoldDB" id="X0VN91"/>
<evidence type="ECO:0000313" key="1">
    <source>
        <dbReference type="EMBL" id="GAG13928.1"/>
    </source>
</evidence>
<reference evidence="1" key="1">
    <citation type="journal article" date="2014" name="Front. Microbiol.">
        <title>High frequency of phylogenetically diverse reductive dehalogenase-homologous genes in deep subseafloor sedimentary metagenomes.</title>
        <authorList>
            <person name="Kawai M."/>
            <person name="Futagami T."/>
            <person name="Toyoda A."/>
            <person name="Takaki Y."/>
            <person name="Nishi S."/>
            <person name="Hori S."/>
            <person name="Arai W."/>
            <person name="Tsubouchi T."/>
            <person name="Morono Y."/>
            <person name="Uchiyama I."/>
            <person name="Ito T."/>
            <person name="Fujiyama A."/>
            <person name="Inagaki F."/>
            <person name="Takami H."/>
        </authorList>
    </citation>
    <scope>NUCLEOTIDE SEQUENCE</scope>
    <source>
        <strain evidence="1">Expedition CK06-06</strain>
    </source>
</reference>
<name>X0VN91_9ZZZZ</name>
<comment type="caution">
    <text evidence="1">The sequence shown here is derived from an EMBL/GenBank/DDBJ whole genome shotgun (WGS) entry which is preliminary data.</text>
</comment>
<protein>
    <submittedName>
        <fullName evidence="1">Uncharacterized protein</fullName>
    </submittedName>
</protein>